<dbReference type="PROSITE" id="PS50937">
    <property type="entry name" value="HTH_MERR_2"/>
    <property type="match status" value="1"/>
</dbReference>
<comment type="caution">
    <text evidence="5">The sequence shown here is derived from an EMBL/GenBank/DDBJ whole genome shotgun (WGS) entry which is preliminary data.</text>
</comment>
<dbReference type="Gene3D" id="1.10.1660.10">
    <property type="match status" value="1"/>
</dbReference>
<dbReference type="PRINTS" id="PR00040">
    <property type="entry name" value="HTHMERR"/>
</dbReference>
<dbReference type="RefSeq" id="WP_290314632.1">
    <property type="nucleotide sequence ID" value="NZ_JAUFPN010000006.1"/>
</dbReference>
<keyword evidence="2" id="KW-0238">DNA-binding</keyword>
<keyword evidence="1" id="KW-0805">Transcription regulation</keyword>
<dbReference type="PANTHER" id="PTHR30204">
    <property type="entry name" value="REDOX-CYCLING DRUG-SENSING TRANSCRIPTIONAL ACTIVATOR SOXR"/>
    <property type="match status" value="1"/>
</dbReference>
<dbReference type="PROSITE" id="PS00552">
    <property type="entry name" value="HTH_MERR_1"/>
    <property type="match status" value="1"/>
</dbReference>
<keyword evidence="6" id="KW-1185">Reference proteome</keyword>
<dbReference type="InterPro" id="IPR047057">
    <property type="entry name" value="MerR_fam"/>
</dbReference>
<evidence type="ECO:0000256" key="1">
    <source>
        <dbReference type="ARBA" id="ARBA00023015"/>
    </source>
</evidence>
<dbReference type="InterPro" id="IPR000551">
    <property type="entry name" value="MerR-type_HTH_dom"/>
</dbReference>
<sequence length="168" mass="18173">MTESLAIGDLARATGVKATTIRFYEAEGLLPPPGRSEGGHRVYARAHLDRLGFIRHARELGFPMDDIRELLRLADAAPDAPCAGADDIARRHLASVRERLARLRSLEAELARMTTCAHGTIAECRVIEVLADATHGHCADPAHGLRTGSAIDAEPGRALRRGRVKARS</sequence>
<dbReference type="CDD" id="cd04785">
    <property type="entry name" value="HTH_CadR-PbrR-like"/>
    <property type="match status" value="1"/>
</dbReference>
<gene>
    <name evidence="5" type="ORF">QWZ14_00750</name>
</gene>
<dbReference type="SMART" id="SM00422">
    <property type="entry name" value="HTH_MERR"/>
    <property type="match status" value="1"/>
</dbReference>
<dbReference type="SUPFAM" id="SSF46955">
    <property type="entry name" value="Putative DNA-binding domain"/>
    <property type="match status" value="1"/>
</dbReference>
<feature type="domain" description="HTH merR-type" evidence="4">
    <location>
        <begin position="4"/>
        <end position="73"/>
    </location>
</feature>
<evidence type="ECO:0000259" key="4">
    <source>
        <dbReference type="PROSITE" id="PS50937"/>
    </source>
</evidence>
<organism evidence="5 6">
    <name type="scientific">Paeniroseomonas aquatica</name>
    <dbReference type="NCBI Taxonomy" id="373043"/>
    <lineage>
        <taxon>Bacteria</taxon>
        <taxon>Pseudomonadati</taxon>
        <taxon>Pseudomonadota</taxon>
        <taxon>Alphaproteobacteria</taxon>
        <taxon>Acetobacterales</taxon>
        <taxon>Acetobacteraceae</taxon>
        <taxon>Paeniroseomonas</taxon>
    </lineage>
</organism>
<name>A0ABT7ZZL3_9PROT</name>
<proteinExistence type="predicted"/>
<dbReference type="InterPro" id="IPR009061">
    <property type="entry name" value="DNA-bd_dom_put_sf"/>
</dbReference>
<dbReference type="Pfam" id="PF13411">
    <property type="entry name" value="MerR_1"/>
    <property type="match status" value="1"/>
</dbReference>
<protein>
    <submittedName>
        <fullName evidence="5">Helix-turn-helix domain-containing protein</fullName>
    </submittedName>
</protein>
<dbReference type="Proteomes" id="UP001529369">
    <property type="component" value="Unassembled WGS sequence"/>
</dbReference>
<reference evidence="6" key="1">
    <citation type="journal article" date="2019" name="Int. J. Syst. Evol. Microbiol.">
        <title>The Global Catalogue of Microorganisms (GCM) 10K type strain sequencing project: providing services to taxonomists for standard genome sequencing and annotation.</title>
        <authorList>
            <consortium name="The Broad Institute Genomics Platform"/>
            <consortium name="The Broad Institute Genome Sequencing Center for Infectious Disease"/>
            <person name="Wu L."/>
            <person name="Ma J."/>
        </authorList>
    </citation>
    <scope>NUCLEOTIDE SEQUENCE [LARGE SCALE GENOMIC DNA]</scope>
    <source>
        <strain evidence="6">CECT 7131</strain>
    </source>
</reference>
<dbReference type="PANTHER" id="PTHR30204:SF94">
    <property type="entry name" value="HEAVY METAL-DEPENDENT TRANSCRIPTIONAL REGULATOR HI_0293-RELATED"/>
    <property type="match status" value="1"/>
</dbReference>
<evidence type="ECO:0000313" key="6">
    <source>
        <dbReference type="Proteomes" id="UP001529369"/>
    </source>
</evidence>
<evidence type="ECO:0000313" key="5">
    <source>
        <dbReference type="EMBL" id="MDN3562910.1"/>
    </source>
</evidence>
<evidence type="ECO:0000256" key="3">
    <source>
        <dbReference type="ARBA" id="ARBA00023163"/>
    </source>
</evidence>
<keyword evidence="3" id="KW-0804">Transcription</keyword>
<dbReference type="EMBL" id="JAUFPN010000006">
    <property type="protein sequence ID" value="MDN3562910.1"/>
    <property type="molecule type" value="Genomic_DNA"/>
</dbReference>
<accession>A0ABT7ZZL3</accession>
<evidence type="ECO:0000256" key="2">
    <source>
        <dbReference type="ARBA" id="ARBA00023125"/>
    </source>
</evidence>